<dbReference type="EMBL" id="HBIU01011647">
    <property type="protein sequence ID" value="CAE0626457.1"/>
    <property type="molecule type" value="Transcribed_RNA"/>
</dbReference>
<gene>
    <name evidence="1" type="ORF">HAKA00212_LOCUS5132</name>
</gene>
<evidence type="ECO:0000313" key="1">
    <source>
        <dbReference type="EMBL" id="CAE0626457.1"/>
    </source>
</evidence>
<protein>
    <submittedName>
        <fullName evidence="1">Uncharacterized protein</fullName>
    </submittedName>
</protein>
<proteinExistence type="predicted"/>
<reference evidence="1" key="1">
    <citation type="submission" date="2021-01" db="EMBL/GenBank/DDBJ databases">
        <authorList>
            <person name="Corre E."/>
            <person name="Pelletier E."/>
            <person name="Niang G."/>
            <person name="Scheremetjew M."/>
            <person name="Finn R."/>
            <person name="Kale V."/>
            <person name="Holt S."/>
            <person name="Cochrane G."/>
            <person name="Meng A."/>
            <person name="Brown T."/>
            <person name="Cohen L."/>
        </authorList>
    </citation>
    <scope>NUCLEOTIDE SEQUENCE</scope>
    <source>
        <strain evidence="1">CCMP3107</strain>
    </source>
</reference>
<sequence length="228" mass="25804">MKIYGNLDQDAVVYGTKGKVKIQDELSWFFFQHPELHHEVVGDYEVMDANTVQYKFIKSWVDPDSNEKQNWDSSLPDRNKVERIVFTEEGKIKDVSVTKLCSPVEMGQHFIETRNANNLQGLFELFREDVDAYGHQGRAAAEAAFHAFHEAHPGLAHELQGPFQEVAAPAGGAADAGGAVRYQYLKRWRDPETGEPQQWDAVAKGKAEQLELDGHGRIRRIEIIKLEG</sequence>
<accession>A0A7S3UYP7</accession>
<name>A0A7S3UYP7_HETAK</name>
<dbReference type="AlphaFoldDB" id="A0A7S3UYP7"/>
<organism evidence="1">
    <name type="scientific">Heterosigma akashiwo</name>
    <name type="common">Chromophytic alga</name>
    <name type="synonym">Heterosigma carterae</name>
    <dbReference type="NCBI Taxonomy" id="2829"/>
    <lineage>
        <taxon>Eukaryota</taxon>
        <taxon>Sar</taxon>
        <taxon>Stramenopiles</taxon>
        <taxon>Ochrophyta</taxon>
        <taxon>Raphidophyceae</taxon>
        <taxon>Chattonellales</taxon>
        <taxon>Chattonellaceae</taxon>
        <taxon>Heterosigma</taxon>
    </lineage>
</organism>